<comment type="caution">
    <text evidence="2">The sequence shown here is derived from an EMBL/GenBank/DDBJ whole genome shotgun (WGS) entry which is preliminary data.</text>
</comment>
<keyword evidence="3" id="KW-1185">Reference proteome</keyword>
<evidence type="ECO:0000313" key="2">
    <source>
        <dbReference type="EMBL" id="MCL9819973.1"/>
    </source>
</evidence>
<evidence type="ECO:0000313" key="3">
    <source>
        <dbReference type="Proteomes" id="UP001057522"/>
    </source>
</evidence>
<dbReference type="EMBL" id="JAMOKX010000006">
    <property type="protein sequence ID" value="MCL9819973.1"/>
    <property type="molecule type" value="Genomic_DNA"/>
</dbReference>
<evidence type="ECO:0000259" key="1">
    <source>
        <dbReference type="Pfam" id="PF08239"/>
    </source>
</evidence>
<dbReference type="SUPFAM" id="SSF48452">
    <property type="entry name" value="TPR-like"/>
    <property type="match status" value="1"/>
</dbReference>
<accession>A0ABT0TWP4</accession>
<proteinExistence type="predicted"/>
<dbReference type="Gene3D" id="2.30.30.40">
    <property type="entry name" value="SH3 Domains"/>
    <property type="match status" value="1"/>
</dbReference>
<feature type="domain" description="SH3b" evidence="1">
    <location>
        <begin position="41"/>
        <end position="89"/>
    </location>
</feature>
<dbReference type="Gene3D" id="1.25.40.10">
    <property type="entry name" value="Tetratricopeptide repeat domain"/>
    <property type="match status" value="1"/>
</dbReference>
<dbReference type="Proteomes" id="UP001057522">
    <property type="component" value="Unassembled WGS sequence"/>
</dbReference>
<dbReference type="InterPro" id="IPR011990">
    <property type="entry name" value="TPR-like_helical_dom_sf"/>
</dbReference>
<sequence length="219" mass="24810">MLKFALLCMVVGGVLIFFAKDINPYLESKSISKPCFYVQASELNLREKPTTEANIQGKLEYNTKICEYSKMENGFLRVSGGWVFAEYLSLNPAVPKKPILPPQKETIVKISQETLPQAKLPQEKSKKIILASRPKDSKEDWLDQAEALLAKENYQAAKTLALKANQENPQNLGSWEVFAKGLYLEGKKTEAIEVLEYVLQTYYDEKLVLLLTQMQGNKI</sequence>
<dbReference type="Pfam" id="PF08239">
    <property type="entry name" value="SH3_3"/>
    <property type="match status" value="1"/>
</dbReference>
<protein>
    <submittedName>
        <fullName evidence="2">SH3 domain-containing protein</fullName>
    </submittedName>
</protein>
<reference evidence="2" key="1">
    <citation type="submission" date="2022-06" db="EMBL/GenBank/DDBJ databases">
        <title>Helicobacter colisuis sp. nov.</title>
        <authorList>
            <person name="Papic B."/>
            <person name="Gruntar I."/>
        </authorList>
    </citation>
    <scope>NUCLEOTIDE SEQUENCE</scope>
    <source>
        <strain evidence="2">11154-15</strain>
    </source>
</reference>
<dbReference type="InterPro" id="IPR003646">
    <property type="entry name" value="SH3-like_bac-type"/>
</dbReference>
<gene>
    <name evidence="2" type="ORF">NCR95_07335</name>
</gene>
<dbReference type="RefSeq" id="WP_250604827.1">
    <property type="nucleotide sequence ID" value="NZ_JAMOKX010000006.1"/>
</dbReference>
<organism evidence="2 3">
    <name type="scientific">Helicobacter colisuis</name>
    <dbReference type="NCBI Taxonomy" id="2949739"/>
    <lineage>
        <taxon>Bacteria</taxon>
        <taxon>Pseudomonadati</taxon>
        <taxon>Campylobacterota</taxon>
        <taxon>Epsilonproteobacteria</taxon>
        <taxon>Campylobacterales</taxon>
        <taxon>Helicobacteraceae</taxon>
        <taxon>Helicobacter</taxon>
    </lineage>
</organism>
<name>A0ABT0TWP4_9HELI</name>